<dbReference type="Pfam" id="PF00512">
    <property type="entry name" value="HisKA"/>
    <property type="match status" value="1"/>
</dbReference>
<keyword evidence="6" id="KW-0418">Kinase</keyword>
<reference evidence="16 17" key="1">
    <citation type="journal article" date="2011" name="J. Bacteriol.">
        <title>Complete genome sequence of Burkholderia rhizoxinica, an endosymbiont of Rhizopus microsporus.</title>
        <authorList>
            <person name="Lackner G."/>
            <person name="Moebius N."/>
            <person name="Partida-Martinez L."/>
            <person name="Hertweck C."/>
        </authorList>
    </citation>
    <scope>NUCLEOTIDE SEQUENCE [LARGE SCALE GENOMIC DNA]</scope>
    <source>
        <strain evidence="17">DSM 19002 / CIP 109453 / HKI 454</strain>
    </source>
</reference>
<evidence type="ECO:0000256" key="6">
    <source>
        <dbReference type="ARBA" id="ARBA00022777"/>
    </source>
</evidence>
<evidence type="ECO:0000256" key="8">
    <source>
        <dbReference type="ARBA" id="ARBA00023026"/>
    </source>
</evidence>
<dbReference type="PANTHER" id="PTHR43047">
    <property type="entry name" value="TWO-COMPONENT HISTIDINE PROTEIN KINASE"/>
    <property type="match status" value="1"/>
</dbReference>
<evidence type="ECO:0000256" key="2">
    <source>
        <dbReference type="ARBA" id="ARBA00012438"/>
    </source>
</evidence>
<evidence type="ECO:0000259" key="14">
    <source>
        <dbReference type="PROSITE" id="PS50109"/>
    </source>
</evidence>
<dbReference type="CDD" id="cd00082">
    <property type="entry name" value="HisKA"/>
    <property type="match status" value="1"/>
</dbReference>
<dbReference type="CDD" id="cd16922">
    <property type="entry name" value="HATPase_EvgS-ArcB-TorS-like"/>
    <property type="match status" value="1"/>
</dbReference>
<evidence type="ECO:0000256" key="12">
    <source>
        <dbReference type="SAM" id="MobiDB-lite"/>
    </source>
</evidence>
<dbReference type="InterPro" id="IPR004358">
    <property type="entry name" value="Sig_transdc_His_kin-like_C"/>
</dbReference>
<dbReference type="AlphaFoldDB" id="E5AKB7"/>
<proteinExistence type="predicted"/>
<dbReference type="GO" id="GO:0000155">
    <property type="term" value="F:phosphorelay sensor kinase activity"/>
    <property type="evidence" value="ECO:0007669"/>
    <property type="project" value="InterPro"/>
</dbReference>
<evidence type="ECO:0000259" key="15">
    <source>
        <dbReference type="PROSITE" id="PS50110"/>
    </source>
</evidence>
<dbReference type="KEGG" id="brh:RBRH_00024"/>
<dbReference type="Gene3D" id="3.30.565.10">
    <property type="entry name" value="Histidine kinase-like ATPase, C-terminal domain"/>
    <property type="match status" value="1"/>
</dbReference>
<dbReference type="InterPro" id="IPR036890">
    <property type="entry name" value="HATPase_C_sf"/>
</dbReference>
<evidence type="ECO:0000256" key="5">
    <source>
        <dbReference type="ARBA" id="ARBA00022729"/>
    </source>
</evidence>
<evidence type="ECO:0000256" key="10">
    <source>
        <dbReference type="ARBA" id="ARBA00070152"/>
    </source>
</evidence>
<dbReference type="InterPro" id="IPR001789">
    <property type="entry name" value="Sig_transdc_resp-reg_receiver"/>
</dbReference>
<dbReference type="HOGENOM" id="CLU_000445_114_59_4"/>
<dbReference type="SMART" id="SM00387">
    <property type="entry name" value="HATPase_c"/>
    <property type="match status" value="1"/>
</dbReference>
<dbReference type="SMART" id="SM00448">
    <property type="entry name" value="REC"/>
    <property type="match status" value="1"/>
</dbReference>
<gene>
    <name evidence="16" type="ordered locus">RBRH_00024</name>
</gene>
<dbReference type="InterPro" id="IPR005467">
    <property type="entry name" value="His_kinase_dom"/>
</dbReference>
<keyword evidence="5" id="KW-0732">Signal</keyword>
<evidence type="ECO:0000256" key="4">
    <source>
        <dbReference type="ARBA" id="ARBA00022679"/>
    </source>
</evidence>
<keyword evidence="3 11" id="KW-0597">Phosphoprotein</keyword>
<dbReference type="InterPro" id="IPR003661">
    <property type="entry name" value="HisK_dim/P_dom"/>
</dbReference>
<sequence length="612" mass="67097">MRSDDTCQWPRWSRAGTLLGAALALVIAAWGYTALQWTSTEPMSVYKLAGPQENYYWAPAQFKFNADRLENLLLRYASGDSQDLDEIQRSYEILVSKFSLISKPSDTTQVQLSVPDYVQAIAAIRHCLQTIDPLIVDLQPGDRSTARVIAGHLHALDESTLRLAQGIGEAENKRRDIALEDFRHKRRVLWGSCIIAASLTSTLLITLTIATYRGMRAAWRERTWRIAEQSATAAANASLKAKSAFLGAIGHEIRTPLQTISAGLSSLADAELSTRSMRAVLRMEQAAEQIDAQLRDLADYARLDAGKLKLRIAPVDLIDIVQQVATQMRPMAALKRLSVRTDTSGIVWLIHSDQQRIRQILLNLVDNAIKYSTQGDVLIRATQHIAASECVTRIAVTDHGIGIPEQAKEKLFEPFVQLDDGNTRSHTGIGMGLAIVDGLVRLLGGHITVTSTLGVGSTFEVTFREPTDSLIRRGQPSDDRQSALPNTPLSGKQALVVDDQPQMRDALVALMRSLGLAVTAVDSAWEARVMLSQREVDVALIDLQMPGEGGASLARWIRKTGAPHSKLIGMSASAPELLSETQLAMFDDLLMKPIRIDALRTAFGNLLDGESS</sequence>
<dbReference type="eggNOG" id="COG2205">
    <property type="taxonomic scope" value="Bacteria"/>
</dbReference>
<dbReference type="InterPro" id="IPR003594">
    <property type="entry name" value="HATPase_dom"/>
</dbReference>
<dbReference type="PROSITE" id="PS50110">
    <property type="entry name" value="RESPONSE_REGULATORY"/>
    <property type="match status" value="1"/>
</dbReference>
<evidence type="ECO:0000256" key="11">
    <source>
        <dbReference type="PROSITE-ProRule" id="PRU00169"/>
    </source>
</evidence>
<keyword evidence="13" id="KW-0472">Membrane</keyword>
<evidence type="ECO:0000256" key="9">
    <source>
        <dbReference type="ARBA" id="ARBA00058004"/>
    </source>
</evidence>
<dbReference type="STRING" id="882378.RBRH_00024"/>
<dbReference type="SUPFAM" id="SSF55874">
    <property type="entry name" value="ATPase domain of HSP90 chaperone/DNA topoisomerase II/histidine kinase"/>
    <property type="match status" value="1"/>
</dbReference>
<dbReference type="PRINTS" id="PR00344">
    <property type="entry name" value="BCTRLSENSOR"/>
</dbReference>
<dbReference type="SUPFAM" id="SSF52172">
    <property type="entry name" value="CheY-like"/>
    <property type="match status" value="1"/>
</dbReference>
<comment type="function">
    <text evidence="9">Member of the two-component regulatory system BvgS/BvgA. Phosphorylates BvgA via a four-step phosphorelay in response to environmental signals.</text>
</comment>
<organism evidence="16 17">
    <name type="scientific">Mycetohabitans rhizoxinica (strain DSM 19002 / CIP 109453 / HKI 454)</name>
    <name type="common">Paraburkholderia rhizoxinica</name>
    <dbReference type="NCBI Taxonomy" id="882378"/>
    <lineage>
        <taxon>Bacteria</taxon>
        <taxon>Pseudomonadati</taxon>
        <taxon>Pseudomonadota</taxon>
        <taxon>Betaproteobacteria</taxon>
        <taxon>Burkholderiales</taxon>
        <taxon>Burkholderiaceae</taxon>
        <taxon>Mycetohabitans</taxon>
    </lineage>
</organism>
<evidence type="ECO:0000313" key="17">
    <source>
        <dbReference type="Proteomes" id="UP000007437"/>
    </source>
</evidence>
<dbReference type="Gene3D" id="3.40.50.2300">
    <property type="match status" value="1"/>
</dbReference>
<dbReference type="Pfam" id="PF02518">
    <property type="entry name" value="HATPase_c"/>
    <property type="match status" value="1"/>
</dbReference>
<dbReference type="Gene3D" id="1.10.287.130">
    <property type="match status" value="1"/>
</dbReference>
<dbReference type="InterPro" id="IPR036097">
    <property type="entry name" value="HisK_dim/P_sf"/>
</dbReference>
<evidence type="ECO:0000256" key="1">
    <source>
        <dbReference type="ARBA" id="ARBA00000085"/>
    </source>
</evidence>
<protein>
    <recommendedName>
        <fullName evidence="10">Virulence sensor protein BvgS</fullName>
        <ecNumber evidence="2">2.7.13.3</ecNumber>
    </recommendedName>
</protein>
<dbReference type="PROSITE" id="PS50109">
    <property type="entry name" value="HIS_KIN"/>
    <property type="match status" value="1"/>
</dbReference>
<feature type="transmembrane region" description="Helical" evidence="13">
    <location>
        <begin position="188"/>
        <end position="212"/>
    </location>
</feature>
<dbReference type="EMBL" id="FR687359">
    <property type="protein sequence ID" value="CBW73589.1"/>
    <property type="molecule type" value="Genomic_DNA"/>
</dbReference>
<keyword evidence="7" id="KW-0902">Two-component regulatory system</keyword>
<comment type="catalytic activity">
    <reaction evidence="1">
        <text>ATP + protein L-histidine = ADP + protein N-phospho-L-histidine.</text>
        <dbReference type="EC" id="2.7.13.3"/>
    </reaction>
</comment>
<dbReference type="CDD" id="cd17546">
    <property type="entry name" value="REC_hyHK_CKI1_RcsC-like"/>
    <property type="match status" value="1"/>
</dbReference>
<accession>E5AKB7</accession>
<dbReference type="FunFam" id="3.30.565.10:FF:000010">
    <property type="entry name" value="Sensor histidine kinase RcsC"/>
    <property type="match status" value="1"/>
</dbReference>
<evidence type="ECO:0000256" key="13">
    <source>
        <dbReference type="SAM" id="Phobius"/>
    </source>
</evidence>
<feature type="transmembrane region" description="Helical" evidence="13">
    <location>
        <begin position="12"/>
        <end position="33"/>
    </location>
</feature>
<feature type="domain" description="Histidine kinase" evidence="14">
    <location>
        <begin position="248"/>
        <end position="467"/>
    </location>
</feature>
<dbReference type="Proteomes" id="UP000007437">
    <property type="component" value="Chromosome"/>
</dbReference>
<evidence type="ECO:0000256" key="7">
    <source>
        <dbReference type="ARBA" id="ARBA00023012"/>
    </source>
</evidence>
<dbReference type="EC" id="2.7.13.3" evidence="2"/>
<dbReference type="Pfam" id="PF00072">
    <property type="entry name" value="Response_reg"/>
    <property type="match status" value="1"/>
</dbReference>
<keyword evidence="4 16" id="KW-0808">Transferase</keyword>
<feature type="region of interest" description="Disordered" evidence="12">
    <location>
        <begin position="470"/>
        <end position="493"/>
    </location>
</feature>
<evidence type="ECO:0000313" key="16">
    <source>
        <dbReference type="EMBL" id="CBW73589.1"/>
    </source>
</evidence>
<dbReference type="SMART" id="SM00388">
    <property type="entry name" value="HisKA"/>
    <property type="match status" value="1"/>
</dbReference>
<keyword evidence="8" id="KW-0843">Virulence</keyword>
<dbReference type="InterPro" id="IPR011006">
    <property type="entry name" value="CheY-like_superfamily"/>
</dbReference>
<keyword evidence="13" id="KW-0812">Transmembrane</keyword>
<feature type="domain" description="Response regulatory" evidence="15">
    <location>
        <begin position="493"/>
        <end position="607"/>
    </location>
</feature>
<feature type="compositionally biased region" description="Basic and acidic residues" evidence="12">
    <location>
        <begin position="470"/>
        <end position="481"/>
    </location>
</feature>
<dbReference type="SUPFAM" id="SSF47384">
    <property type="entry name" value="Homodimeric domain of signal transducing histidine kinase"/>
    <property type="match status" value="1"/>
</dbReference>
<feature type="modified residue" description="4-aspartylphosphate" evidence="11">
    <location>
        <position position="542"/>
    </location>
</feature>
<evidence type="ECO:0000256" key="3">
    <source>
        <dbReference type="ARBA" id="ARBA00022553"/>
    </source>
</evidence>
<name>E5AKB7_MYCRK</name>
<keyword evidence="13" id="KW-1133">Transmembrane helix</keyword>